<evidence type="ECO:0000313" key="3">
    <source>
        <dbReference type="Proteomes" id="UP001501456"/>
    </source>
</evidence>
<organism evidence="2 3">
    <name type="scientific">Corallibacter vietnamensis</name>
    <dbReference type="NCBI Taxonomy" id="904130"/>
    <lineage>
        <taxon>Bacteria</taxon>
        <taxon>Pseudomonadati</taxon>
        <taxon>Bacteroidota</taxon>
        <taxon>Flavobacteriia</taxon>
        <taxon>Flavobacteriales</taxon>
        <taxon>Flavobacteriaceae</taxon>
        <taxon>Corallibacter</taxon>
    </lineage>
</organism>
<keyword evidence="1" id="KW-1133">Transmembrane helix</keyword>
<dbReference type="Proteomes" id="UP001501456">
    <property type="component" value="Unassembled WGS sequence"/>
</dbReference>
<proteinExistence type="predicted"/>
<feature type="transmembrane region" description="Helical" evidence="1">
    <location>
        <begin position="289"/>
        <end position="307"/>
    </location>
</feature>
<evidence type="ECO:0000313" key="2">
    <source>
        <dbReference type="EMBL" id="GAA3777238.1"/>
    </source>
</evidence>
<name>A0ABP7GXL1_9FLAO</name>
<feature type="transmembrane region" description="Helical" evidence="1">
    <location>
        <begin position="45"/>
        <end position="64"/>
    </location>
</feature>
<sequence length="308" mass="35306">MISSFFSKAKPIHFVVTSSVLLFVYIFVKFFLGNEPIEALNILKQIALFVVCLFSIFVFDFLSGKNDLTKKNSYKILFFTLFLIMLPQTFLNSKILVSNLFVLLALRRIISLRSKKEIKKKLFDAAFWLSVATLLYFWASLFFILIFVALVLYAIADIKNGIIPFLGIIAVALLATGVLIVTNTDIETYISSFNYDISFDFSKLNKQSIIISSTIMFSYFVWALVYYFKGINTKSRTKKPAYYLVFIATLIALVIIIISPQKTGAEFIFLFAPLAIIMTNYLEMISEKWFKELLIWILIITPIISLVL</sequence>
<accession>A0ABP7GXL1</accession>
<feature type="transmembrane region" description="Helical" evidence="1">
    <location>
        <begin position="240"/>
        <end position="258"/>
    </location>
</feature>
<reference evidence="3" key="1">
    <citation type="journal article" date="2019" name="Int. J. Syst. Evol. Microbiol.">
        <title>The Global Catalogue of Microorganisms (GCM) 10K type strain sequencing project: providing services to taxonomists for standard genome sequencing and annotation.</title>
        <authorList>
            <consortium name="The Broad Institute Genomics Platform"/>
            <consortium name="The Broad Institute Genome Sequencing Center for Infectious Disease"/>
            <person name="Wu L."/>
            <person name="Ma J."/>
        </authorList>
    </citation>
    <scope>NUCLEOTIDE SEQUENCE [LARGE SCALE GENOMIC DNA]</scope>
    <source>
        <strain evidence="3">JCM 17525</strain>
    </source>
</reference>
<keyword evidence="3" id="KW-1185">Reference proteome</keyword>
<gene>
    <name evidence="2" type="ORF">GCM10022271_06790</name>
</gene>
<dbReference type="EMBL" id="BAABBI010000001">
    <property type="protein sequence ID" value="GAA3777238.1"/>
    <property type="molecule type" value="Genomic_DNA"/>
</dbReference>
<feature type="transmembrane region" description="Helical" evidence="1">
    <location>
        <begin position="162"/>
        <end position="182"/>
    </location>
</feature>
<feature type="transmembrane region" description="Helical" evidence="1">
    <location>
        <begin position="76"/>
        <end position="106"/>
    </location>
</feature>
<dbReference type="Pfam" id="PF19992">
    <property type="entry name" value="DUF6427"/>
    <property type="match status" value="1"/>
</dbReference>
<protein>
    <submittedName>
        <fullName evidence="2">DUF6427 family protein</fullName>
    </submittedName>
</protein>
<feature type="transmembrane region" description="Helical" evidence="1">
    <location>
        <begin position="12"/>
        <end position="33"/>
    </location>
</feature>
<feature type="transmembrane region" description="Helical" evidence="1">
    <location>
        <begin position="126"/>
        <end position="155"/>
    </location>
</feature>
<keyword evidence="1" id="KW-0812">Transmembrane</keyword>
<keyword evidence="1" id="KW-0472">Membrane</keyword>
<evidence type="ECO:0000256" key="1">
    <source>
        <dbReference type="SAM" id="Phobius"/>
    </source>
</evidence>
<comment type="caution">
    <text evidence="2">The sequence shown here is derived from an EMBL/GenBank/DDBJ whole genome shotgun (WGS) entry which is preliminary data.</text>
</comment>
<dbReference type="InterPro" id="IPR045625">
    <property type="entry name" value="DUF6427"/>
</dbReference>
<feature type="transmembrane region" description="Helical" evidence="1">
    <location>
        <begin position="264"/>
        <end position="282"/>
    </location>
</feature>
<feature type="transmembrane region" description="Helical" evidence="1">
    <location>
        <begin position="209"/>
        <end position="228"/>
    </location>
</feature>
<dbReference type="RefSeq" id="WP_344727068.1">
    <property type="nucleotide sequence ID" value="NZ_BAABBI010000001.1"/>
</dbReference>